<dbReference type="EMBL" id="QKWW01000098">
    <property type="protein sequence ID" value="PZT52438.1"/>
    <property type="molecule type" value="Genomic_DNA"/>
</dbReference>
<dbReference type="AlphaFoldDB" id="A0A2W6NBS9"/>
<protein>
    <submittedName>
        <fullName evidence="2">N-acetyltransferase</fullName>
    </submittedName>
</protein>
<dbReference type="InterPro" id="IPR051908">
    <property type="entry name" value="Ribosomal_N-acetyltransferase"/>
</dbReference>
<sequence length="185" mass="21534">MFKHNLDDTGTAYLSLFASSDAAALYQLIDRNREHLGVWLRIPEMTLTEEDSRGFIERTRLRYAREEGYWLGIWLRGELAGSIGYCDIDYMNRKAEIGYWLGKEYEGNGLITAAVNVFIQHAFEGLSLNKVEIGAAADNWRSRAIPEKLGFQQEGELRDYEFLNGRFHHRVMYGLRREEWTESIK</sequence>
<keyword evidence="2" id="KW-0808">Transferase</keyword>
<accession>A0A2W6NBS9</accession>
<dbReference type="InterPro" id="IPR016181">
    <property type="entry name" value="Acyl_CoA_acyltransferase"/>
</dbReference>
<dbReference type="PANTHER" id="PTHR43441:SF12">
    <property type="entry name" value="RIBOSOMAL N-ACETYLTRANSFERASE YDAF-RELATED"/>
    <property type="match status" value="1"/>
</dbReference>
<evidence type="ECO:0000313" key="3">
    <source>
        <dbReference type="Proteomes" id="UP000249204"/>
    </source>
</evidence>
<dbReference type="RefSeq" id="WP_111273316.1">
    <property type="nucleotide sequence ID" value="NZ_QKWW01000098.1"/>
</dbReference>
<dbReference type="SUPFAM" id="SSF55729">
    <property type="entry name" value="Acyl-CoA N-acyltransferases (Nat)"/>
    <property type="match status" value="1"/>
</dbReference>
<dbReference type="InterPro" id="IPR000182">
    <property type="entry name" value="GNAT_dom"/>
</dbReference>
<dbReference type="Pfam" id="PF13302">
    <property type="entry name" value="Acetyltransf_3"/>
    <property type="match status" value="1"/>
</dbReference>
<name>A0A2W6NBS9_9BACL</name>
<organism evidence="2 3">
    <name type="scientific">Paenibacillus silvae</name>
    <dbReference type="NCBI Taxonomy" id="1325358"/>
    <lineage>
        <taxon>Bacteria</taxon>
        <taxon>Bacillati</taxon>
        <taxon>Bacillota</taxon>
        <taxon>Bacilli</taxon>
        <taxon>Bacillales</taxon>
        <taxon>Paenibacillaceae</taxon>
        <taxon>Paenibacillus</taxon>
    </lineage>
</organism>
<gene>
    <name evidence="2" type="ORF">DN757_27320</name>
</gene>
<reference evidence="2 3" key="1">
    <citation type="submission" date="2018-06" db="EMBL/GenBank/DDBJ databases">
        <title>Isolation of heavy metals resistant Paenibacillus silvae NC2 from Gold-Copper mine in ZiJin, China.</title>
        <authorList>
            <person name="Xu J."/>
            <person name="Mazhar H.S."/>
            <person name="Rensing C."/>
        </authorList>
    </citation>
    <scope>NUCLEOTIDE SEQUENCE [LARGE SCALE GENOMIC DNA]</scope>
    <source>
        <strain evidence="2 3">NC2</strain>
    </source>
</reference>
<evidence type="ECO:0000313" key="2">
    <source>
        <dbReference type="EMBL" id="PZT52438.1"/>
    </source>
</evidence>
<dbReference type="GO" id="GO:0005737">
    <property type="term" value="C:cytoplasm"/>
    <property type="evidence" value="ECO:0007669"/>
    <property type="project" value="TreeGrafter"/>
</dbReference>
<dbReference type="Proteomes" id="UP000249204">
    <property type="component" value="Unassembled WGS sequence"/>
</dbReference>
<proteinExistence type="predicted"/>
<dbReference type="Gene3D" id="3.40.630.30">
    <property type="match status" value="1"/>
</dbReference>
<dbReference type="PROSITE" id="PS51186">
    <property type="entry name" value="GNAT"/>
    <property type="match status" value="1"/>
</dbReference>
<comment type="caution">
    <text evidence="2">The sequence shown here is derived from an EMBL/GenBank/DDBJ whole genome shotgun (WGS) entry which is preliminary data.</text>
</comment>
<evidence type="ECO:0000259" key="1">
    <source>
        <dbReference type="PROSITE" id="PS51186"/>
    </source>
</evidence>
<dbReference type="GO" id="GO:0008999">
    <property type="term" value="F:protein-N-terminal-alanine acetyltransferase activity"/>
    <property type="evidence" value="ECO:0007669"/>
    <property type="project" value="TreeGrafter"/>
</dbReference>
<feature type="domain" description="N-acetyltransferase" evidence="1">
    <location>
        <begin position="12"/>
        <end position="178"/>
    </location>
</feature>
<dbReference type="GO" id="GO:1990189">
    <property type="term" value="F:protein N-terminal-serine acetyltransferase activity"/>
    <property type="evidence" value="ECO:0007669"/>
    <property type="project" value="TreeGrafter"/>
</dbReference>
<dbReference type="PANTHER" id="PTHR43441">
    <property type="entry name" value="RIBOSOMAL-PROTEIN-SERINE ACETYLTRANSFERASE"/>
    <property type="match status" value="1"/>
</dbReference>